<evidence type="ECO:0000256" key="10">
    <source>
        <dbReference type="ARBA" id="ARBA00023237"/>
    </source>
</evidence>
<reference evidence="13 14" key="1">
    <citation type="submission" date="2024-03" db="EMBL/GenBank/DDBJ databases">
        <title>Novel species of the genus Variovorax.</title>
        <authorList>
            <person name="Liu Q."/>
            <person name="Xin Y.-H."/>
        </authorList>
    </citation>
    <scope>NUCLEOTIDE SEQUENCE [LARGE SCALE GENOMIC DNA]</scope>
    <source>
        <strain evidence="13 14">KACC 18501</strain>
    </source>
</reference>
<evidence type="ECO:0000256" key="6">
    <source>
        <dbReference type="ARBA" id="ARBA00022729"/>
    </source>
</evidence>
<keyword evidence="5" id="KW-0812">Transmembrane</keyword>
<keyword evidence="6 11" id="KW-0732">Signal</keyword>
<dbReference type="PANTHER" id="PTHR34501:SF9">
    <property type="entry name" value="MAJOR OUTER MEMBRANE PROTEIN P.IA"/>
    <property type="match status" value="1"/>
</dbReference>
<comment type="subunit">
    <text evidence="2">Homotrimer.</text>
</comment>
<dbReference type="InterPro" id="IPR033900">
    <property type="entry name" value="Gram_neg_porin_domain"/>
</dbReference>
<proteinExistence type="predicted"/>
<gene>
    <name evidence="13" type="ORF">WKW80_03160</name>
</gene>
<evidence type="ECO:0000256" key="8">
    <source>
        <dbReference type="ARBA" id="ARBA00023114"/>
    </source>
</evidence>
<keyword evidence="10" id="KW-0998">Cell outer membrane</keyword>
<dbReference type="EMBL" id="JBBKZV010000001">
    <property type="protein sequence ID" value="MEJ8821035.1"/>
    <property type="molecule type" value="Genomic_DNA"/>
</dbReference>
<evidence type="ECO:0000256" key="7">
    <source>
        <dbReference type="ARBA" id="ARBA00023065"/>
    </source>
</evidence>
<dbReference type="RefSeq" id="WP_340362055.1">
    <property type="nucleotide sequence ID" value="NZ_JBBKZV010000001.1"/>
</dbReference>
<keyword evidence="8" id="KW-0626">Porin</keyword>
<dbReference type="CDD" id="cd00342">
    <property type="entry name" value="gram_neg_porins"/>
    <property type="match status" value="1"/>
</dbReference>
<sequence>MKKNLIALAALTAIGSASAQSTVTLFGVVDIGVSYYETTSKYQNNGTVPATPKPDLQQNQWALSNGGNAGGRVGFRGQEDLGGGLAAGFWLESSMWGDVGTVGRGALYFDRRSTVSLLGPFGELRLGRDYNPTFWNDAVFDPFQTSGSGSSLIVQMLGSAFPTLSLNRGFYARKSNSVGYLLPAGLGGFYGQAMYAFNEVVNSDALLDNPATSNNARTGRYAGGRFGYANGPLDVAVAYGMSTVADNYHYGSTTSVTTANVGASYDFDLVKLFGEYSKVDVKTDFANIGAFPLTPALSPVPDVRTNNFLVGLTIPVGVGLIKASYSQVKGEFSTFTRYGAVPANTPAPKAEKYAIGYVHNLSKRTALYATFALTSNENGAAIPVVNVSSADTGPGYTNTLNSFAPGYRAGRGYGYDFGIRHAF</sequence>
<feature type="signal peptide" evidence="11">
    <location>
        <begin position="1"/>
        <end position="19"/>
    </location>
</feature>
<keyword evidence="7" id="KW-0406">Ion transport</keyword>
<evidence type="ECO:0000256" key="4">
    <source>
        <dbReference type="ARBA" id="ARBA00022452"/>
    </source>
</evidence>
<evidence type="ECO:0000313" key="13">
    <source>
        <dbReference type="EMBL" id="MEJ8821035.1"/>
    </source>
</evidence>
<keyword evidence="4" id="KW-1134">Transmembrane beta strand</keyword>
<dbReference type="InterPro" id="IPR050298">
    <property type="entry name" value="Gram-neg_bact_OMP"/>
</dbReference>
<keyword evidence="9" id="KW-0472">Membrane</keyword>
<name>A0ABU8VTA7_9BURK</name>
<protein>
    <submittedName>
        <fullName evidence="13">Porin</fullName>
    </submittedName>
</protein>
<feature type="chain" id="PRO_5045963032" evidence="11">
    <location>
        <begin position="20"/>
        <end position="423"/>
    </location>
</feature>
<dbReference type="Gene3D" id="2.40.160.10">
    <property type="entry name" value="Porin"/>
    <property type="match status" value="1"/>
</dbReference>
<dbReference type="SUPFAM" id="SSF56935">
    <property type="entry name" value="Porins"/>
    <property type="match status" value="1"/>
</dbReference>
<dbReference type="PANTHER" id="PTHR34501">
    <property type="entry name" value="PROTEIN YDDL-RELATED"/>
    <property type="match status" value="1"/>
</dbReference>
<dbReference type="Proteomes" id="UP001363010">
    <property type="component" value="Unassembled WGS sequence"/>
</dbReference>
<evidence type="ECO:0000256" key="3">
    <source>
        <dbReference type="ARBA" id="ARBA00022448"/>
    </source>
</evidence>
<evidence type="ECO:0000256" key="5">
    <source>
        <dbReference type="ARBA" id="ARBA00022692"/>
    </source>
</evidence>
<keyword evidence="14" id="KW-1185">Reference proteome</keyword>
<accession>A0ABU8VTA7</accession>
<evidence type="ECO:0000313" key="14">
    <source>
        <dbReference type="Proteomes" id="UP001363010"/>
    </source>
</evidence>
<comment type="subcellular location">
    <subcellularLocation>
        <location evidence="1">Cell outer membrane</location>
        <topology evidence="1">Multi-pass membrane protein</topology>
    </subcellularLocation>
</comment>
<evidence type="ECO:0000259" key="12">
    <source>
        <dbReference type="Pfam" id="PF13609"/>
    </source>
</evidence>
<dbReference type="Pfam" id="PF13609">
    <property type="entry name" value="Porin_4"/>
    <property type="match status" value="1"/>
</dbReference>
<evidence type="ECO:0000256" key="9">
    <source>
        <dbReference type="ARBA" id="ARBA00023136"/>
    </source>
</evidence>
<feature type="domain" description="Porin" evidence="12">
    <location>
        <begin position="7"/>
        <end position="378"/>
    </location>
</feature>
<organism evidence="13 14">
    <name type="scientific">Variovorax humicola</name>
    <dbReference type="NCBI Taxonomy" id="1769758"/>
    <lineage>
        <taxon>Bacteria</taxon>
        <taxon>Pseudomonadati</taxon>
        <taxon>Pseudomonadota</taxon>
        <taxon>Betaproteobacteria</taxon>
        <taxon>Burkholderiales</taxon>
        <taxon>Comamonadaceae</taxon>
        <taxon>Variovorax</taxon>
    </lineage>
</organism>
<keyword evidence="3" id="KW-0813">Transport</keyword>
<dbReference type="InterPro" id="IPR023614">
    <property type="entry name" value="Porin_dom_sf"/>
</dbReference>
<evidence type="ECO:0000256" key="2">
    <source>
        <dbReference type="ARBA" id="ARBA00011233"/>
    </source>
</evidence>
<evidence type="ECO:0000256" key="11">
    <source>
        <dbReference type="SAM" id="SignalP"/>
    </source>
</evidence>
<comment type="caution">
    <text evidence="13">The sequence shown here is derived from an EMBL/GenBank/DDBJ whole genome shotgun (WGS) entry which is preliminary data.</text>
</comment>
<evidence type="ECO:0000256" key="1">
    <source>
        <dbReference type="ARBA" id="ARBA00004571"/>
    </source>
</evidence>